<evidence type="ECO:0000256" key="1">
    <source>
        <dbReference type="SAM" id="MobiDB-lite"/>
    </source>
</evidence>
<reference evidence="2" key="1">
    <citation type="submission" date="2021-03" db="EMBL/GenBank/DDBJ databases">
        <title>Draft genome sequence of rust myrtle Austropuccinia psidii MF-1, a brazilian biotype.</title>
        <authorList>
            <person name="Quecine M.C."/>
            <person name="Pachon D.M.R."/>
            <person name="Bonatelli M.L."/>
            <person name="Correr F.H."/>
            <person name="Franceschini L.M."/>
            <person name="Leite T.F."/>
            <person name="Margarido G.R.A."/>
            <person name="Almeida C.A."/>
            <person name="Ferrarezi J.A."/>
            <person name="Labate C.A."/>
        </authorList>
    </citation>
    <scope>NUCLEOTIDE SEQUENCE</scope>
    <source>
        <strain evidence="2">MF-1</strain>
    </source>
</reference>
<proteinExistence type="predicted"/>
<name>A0A9Q3E935_9BASI</name>
<organism evidence="2 3">
    <name type="scientific">Austropuccinia psidii MF-1</name>
    <dbReference type="NCBI Taxonomy" id="1389203"/>
    <lineage>
        <taxon>Eukaryota</taxon>
        <taxon>Fungi</taxon>
        <taxon>Dikarya</taxon>
        <taxon>Basidiomycota</taxon>
        <taxon>Pucciniomycotina</taxon>
        <taxon>Pucciniomycetes</taxon>
        <taxon>Pucciniales</taxon>
        <taxon>Sphaerophragmiaceae</taxon>
        <taxon>Austropuccinia</taxon>
    </lineage>
</organism>
<protein>
    <submittedName>
        <fullName evidence="2">Uncharacterized protein</fullName>
    </submittedName>
</protein>
<feature type="compositionally biased region" description="Polar residues" evidence="1">
    <location>
        <begin position="208"/>
        <end position="223"/>
    </location>
</feature>
<evidence type="ECO:0000313" key="3">
    <source>
        <dbReference type="Proteomes" id="UP000765509"/>
    </source>
</evidence>
<sequence length="258" mass="30116">MIPPHFRDFGFPGDYSLQRQSTISRNRGLERREVEIAQSHRTWQNETSYTFQDGFQQQTSRNGLHRTVYYNPSNLQRTSPMENGRQGIQPRVPLEITCRNYSEDFPQREILQISYHRRAIEPERSYSYSFRITRIVQPTKRPSGFIPLWHQQTSGQESPYFPILGNIQDRERIICQEKDFFQPEAERVRPYDPEIVGPAEISTKKQQKAVNTSNEASSPKISNDISTHIGNKFVTPESTISSNTLLLQFSQFVKQTQK</sequence>
<comment type="caution">
    <text evidence="2">The sequence shown here is derived from an EMBL/GenBank/DDBJ whole genome shotgun (WGS) entry which is preliminary data.</text>
</comment>
<evidence type="ECO:0000313" key="2">
    <source>
        <dbReference type="EMBL" id="MBW0516994.1"/>
    </source>
</evidence>
<dbReference type="EMBL" id="AVOT02025615">
    <property type="protein sequence ID" value="MBW0516994.1"/>
    <property type="molecule type" value="Genomic_DNA"/>
</dbReference>
<dbReference type="Proteomes" id="UP000765509">
    <property type="component" value="Unassembled WGS sequence"/>
</dbReference>
<keyword evidence="3" id="KW-1185">Reference proteome</keyword>
<gene>
    <name evidence="2" type="ORF">O181_056709</name>
</gene>
<dbReference type="AlphaFoldDB" id="A0A9Q3E935"/>
<feature type="region of interest" description="Disordered" evidence="1">
    <location>
        <begin position="198"/>
        <end position="223"/>
    </location>
</feature>
<accession>A0A9Q3E935</accession>